<proteinExistence type="predicted"/>
<sequence length="77" mass="8465">MGELLGALQLPPGTTQAGLFANGLRIGNTPLTNDYLKQHRVEIMIMGEPTKGKHPDLFHLALHSIIIDGQHAYTFED</sequence>
<dbReference type="RefSeq" id="WP_129315521.1">
    <property type="nucleotide sequence ID" value="NZ_NOIQ01000008.1"/>
</dbReference>
<dbReference type="EMBL" id="WOGT01000002">
    <property type="protein sequence ID" value="MUN54768.1"/>
    <property type="molecule type" value="Genomic_DNA"/>
</dbReference>
<dbReference type="Proteomes" id="UP000462152">
    <property type="component" value="Unassembled WGS sequence"/>
</dbReference>
<comment type="caution">
    <text evidence="1">The sequence shown here is derived from an EMBL/GenBank/DDBJ whole genome shotgun (WGS) entry which is preliminary data.</text>
</comment>
<reference evidence="1 2" key="1">
    <citation type="submission" date="2019-12" db="EMBL/GenBank/DDBJ databases">
        <authorList>
            <person name="Li J."/>
            <person name="Shi Y."/>
            <person name="Xu G."/>
            <person name="Xiao D."/>
            <person name="Ran X."/>
        </authorList>
    </citation>
    <scope>NUCLEOTIDE SEQUENCE [LARGE SCALE GENOMIC DNA]</scope>
    <source>
        <strain evidence="1 2">JCM 15915</strain>
    </source>
</reference>
<name>A0A7K1LHX9_9MICC</name>
<evidence type="ECO:0000313" key="1">
    <source>
        <dbReference type="EMBL" id="MUN54768.1"/>
    </source>
</evidence>
<keyword evidence="2" id="KW-1185">Reference proteome</keyword>
<protein>
    <submittedName>
        <fullName evidence="1">Uncharacterized protein</fullName>
    </submittedName>
</protein>
<gene>
    <name evidence="1" type="ORF">GMA10_06015</name>
</gene>
<organism evidence="1 2">
    <name type="scientific">Rothia koreensis</name>
    <dbReference type="NCBI Taxonomy" id="592378"/>
    <lineage>
        <taxon>Bacteria</taxon>
        <taxon>Bacillati</taxon>
        <taxon>Actinomycetota</taxon>
        <taxon>Actinomycetes</taxon>
        <taxon>Micrococcales</taxon>
        <taxon>Micrococcaceae</taxon>
        <taxon>Rothia</taxon>
    </lineage>
</organism>
<accession>A0A7K1LHX9</accession>
<evidence type="ECO:0000313" key="2">
    <source>
        <dbReference type="Proteomes" id="UP000462152"/>
    </source>
</evidence>
<dbReference type="AlphaFoldDB" id="A0A7K1LHX9"/>